<dbReference type="Gene3D" id="2.80.10.50">
    <property type="match status" value="1"/>
</dbReference>
<dbReference type="InterPro" id="IPR035940">
    <property type="entry name" value="CAP_sf"/>
</dbReference>
<protein>
    <recommendedName>
        <fullName evidence="1">SCP domain-containing protein</fullName>
    </recommendedName>
</protein>
<dbReference type="GO" id="GO:0051015">
    <property type="term" value="F:actin filament binding"/>
    <property type="evidence" value="ECO:0007669"/>
    <property type="project" value="InterPro"/>
</dbReference>
<name>A0A4U6QFQ4_9ACTN</name>
<dbReference type="PANTHER" id="PTHR10551">
    <property type="entry name" value="FASCIN"/>
    <property type="match status" value="1"/>
</dbReference>
<dbReference type="SUPFAM" id="SSF55797">
    <property type="entry name" value="PR-1-like"/>
    <property type="match status" value="1"/>
</dbReference>
<evidence type="ECO:0000259" key="1">
    <source>
        <dbReference type="SMART" id="SM00198"/>
    </source>
</evidence>
<dbReference type="SMART" id="SM00198">
    <property type="entry name" value="SCP"/>
    <property type="match status" value="1"/>
</dbReference>
<dbReference type="GO" id="GO:0015629">
    <property type="term" value="C:actin cytoskeleton"/>
    <property type="evidence" value="ECO:0007669"/>
    <property type="project" value="TreeGrafter"/>
</dbReference>
<evidence type="ECO:0000313" key="3">
    <source>
        <dbReference type="Proteomes" id="UP000306985"/>
    </source>
</evidence>
<comment type="caution">
    <text evidence="2">The sequence shown here is derived from an EMBL/GenBank/DDBJ whole genome shotgun (WGS) entry which is preliminary data.</text>
</comment>
<dbReference type="CDD" id="cd00257">
    <property type="entry name" value="beta-trefoil_FSCN-like"/>
    <property type="match status" value="1"/>
</dbReference>
<dbReference type="Proteomes" id="UP000306985">
    <property type="component" value="Unassembled WGS sequence"/>
</dbReference>
<sequence length="332" mass="34766">MVPSSTSPGPRAAAPRSRWSRLPVALLAVVLAATAALGVPATAAAAAPRDSIDVEFVKLVNQARSQNGLSPVVHSADLRRLSTSWSDKMATGGTSCRLAHNPDAWNQLPSYGAASRTKWGENVASWTTDQYSAQDIFNLYMESPGHRANILGKDYRFIGVATVSGSGGCAGTDWNTMTFTDKVDNPGNVVNAGGGGTTPTSRKVAFKSMANGKFVSAEAAGTKPLIANRDSASGWETFTMTTTSGDSRTLRAMADNEFVSAENAGSAPLISNRASASGWETFTLITNGDGTYSLRAQANNKIVTAEAGGSRPLIANRDSVSGWEKFQIVPIG</sequence>
<dbReference type="SUPFAM" id="SSF50405">
    <property type="entry name" value="Actin-crosslinking proteins"/>
    <property type="match status" value="1"/>
</dbReference>
<dbReference type="GO" id="GO:0005737">
    <property type="term" value="C:cytoplasm"/>
    <property type="evidence" value="ECO:0007669"/>
    <property type="project" value="TreeGrafter"/>
</dbReference>
<dbReference type="GO" id="GO:0016477">
    <property type="term" value="P:cell migration"/>
    <property type="evidence" value="ECO:0007669"/>
    <property type="project" value="TreeGrafter"/>
</dbReference>
<proteinExistence type="predicted"/>
<evidence type="ECO:0000313" key="2">
    <source>
        <dbReference type="EMBL" id="TKV58918.1"/>
    </source>
</evidence>
<dbReference type="InterPro" id="IPR010431">
    <property type="entry name" value="Fascin"/>
</dbReference>
<dbReference type="EMBL" id="SZZH01000003">
    <property type="protein sequence ID" value="TKV58918.1"/>
    <property type="molecule type" value="Genomic_DNA"/>
</dbReference>
<gene>
    <name evidence="2" type="ORF">FDO65_15625</name>
</gene>
<reference evidence="2 3" key="1">
    <citation type="submission" date="2019-05" db="EMBL/GenBank/DDBJ databases">
        <title>Nakamurella sp. N5BH11, whole genome shotgun sequence.</title>
        <authorList>
            <person name="Tuo L."/>
        </authorList>
    </citation>
    <scope>NUCLEOTIDE SEQUENCE [LARGE SCALE GENOMIC DNA]</scope>
    <source>
        <strain evidence="2 3">N5BH11</strain>
    </source>
</reference>
<feature type="domain" description="SCP" evidence="1">
    <location>
        <begin position="51"/>
        <end position="191"/>
    </location>
</feature>
<dbReference type="GO" id="GO:0051017">
    <property type="term" value="P:actin filament bundle assembly"/>
    <property type="evidence" value="ECO:0007669"/>
    <property type="project" value="TreeGrafter"/>
</dbReference>
<dbReference type="Pfam" id="PF00188">
    <property type="entry name" value="CAP"/>
    <property type="match status" value="1"/>
</dbReference>
<keyword evidence="3" id="KW-1185">Reference proteome</keyword>
<dbReference type="Gene3D" id="3.40.33.10">
    <property type="entry name" value="CAP"/>
    <property type="match status" value="1"/>
</dbReference>
<dbReference type="InterPro" id="IPR014044">
    <property type="entry name" value="CAP_dom"/>
</dbReference>
<dbReference type="GO" id="GO:0007163">
    <property type="term" value="P:establishment or maintenance of cell polarity"/>
    <property type="evidence" value="ECO:0007669"/>
    <property type="project" value="TreeGrafter"/>
</dbReference>
<dbReference type="OrthoDB" id="68195at2"/>
<dbReference type="InterPro" id="IPR008999">
    <property type="entry name" value="Actin-crosslinking"/>
</dbReference>
<dbReference type="CDD" id="cd05379">
    <property type="entry name" value="CAP_bacterial"/>
    <property type="match status" value="1"/>
</dbReference>
<accession>A0A4U6QFQ4</accession>
<organism evidence="2 3">
    <name type="scientific">Nakamurella flava</name>
    <dbReference type="NCBI Taxonomy" id="2576308"/>
    <lineage>
        <taxon>Bacteria</taxon>
        <taxon>Bacillati</taxon>
        <taxon>Actinomycetota</taxon>
        <taxon>Actinomycetes</taxon>
        <taxon>Nakamurellales</taxon>
        <taxon>Nakamurellaceae</taxon>
        <taxon>Nakamurella</taxon>
    </lineage>
</organism>
<dbReference type="AlphaFoldDB" id="A0A4U6QFQ4"/>
<dbReference type="PANTHER" id="PTHR10551:SF9">
    <property type="entry name" value="FASCIN-2"/>
    <property type="match status" value="1"/>
</dbReference>